<dbReference type="Proteomes" id="UP000253303">
    <property type="component" value="Unassembled WGS sequence"/>
</dbReference>
<keyword evidence="1" id="KW-0812">Transmembrane</keyword>
<evidence type="ECO:0000256" key="1">
    <source>
        <dbReference type="SAM" id="Phobius"/>
    </source>
</evidence>
<feature type="transmembrane region" description="Helical" evidence="1">
    <location>
        <begin position="117"/>
        <end position="135"/>
    </location>
</feature>
<feature type="transmembrane region" description="Helical" evidence="1">
    <location>
        <begin position="142"/>
        <end position="158"/>
    </location>
</feature>
<gene>
    <name evidence="2" type="ORF">DP939_25540</name>
</gene>
<feature type="transmembrane region" description="Helical" evidence="1">
    <location>
        <begin position="293"/>
        <end position="315"/>
    </location>
</feature>
<evidence type="ECO:0000313" key="2">
    <source>
        <dbReference type="EMBL" id="RBQ17304.1"/>
    </source>
</evidence>
<dbReference type="EMBL" id="QMEY01000012">
    <property type="protein sequence ID" value="RBQ17304.1"/>
    <property type="molecule type" value="Genomic_DNA"/>
</dbReference>
<keyword evidence="3" id="KW-1185">Reference proteome</keyword>
<accession>A0A366LVF8</accession>
<protein>
    <submittedName>
        <fullName evidence="2">Uncharacterized protein</fullName>
    </submittedName>
</protein>
<proteinExistence type="predicted"/>
<reference evidence="2 3" key="1">
    <citation type="submission" date="2018-06" db="EMBL/GenBank/DDBJ databases">
        <title>Sphaerisporangium craniellae sp. nov., isolated from a marine sponge in the South China Sea.</title>
        <authorList>
            <person name="Li L."/>
        </authorList>
    </citation>
    <scope>NUCLEOTIDE SEQUENCE [LARGE SCALE GENOMIC DNA]</scope>
    <source>
        <strain evidence="2 3">LHW63015</strain>
    </source>
</reference>
<sequence length="322" mass="34358">MGDGMSLLEDRYRLTLRLLLPHAYRAEREEEMVAAFLEGSAGQSDEDNARPRWSEIASVATLGVRVRLGGPGAPPRYLLWGRVVRQVAVLGLFYHAMMGVEGVAEFFQYGPGPRSNAMVLAGGLLWFAAYAVLLVRGWAGPAKVLAGVALALLLALTWHDPITLAFFLPLHALPVLALVAGFHRDTPSPRPRWAPAALPIVPGLLIWALTGSSAVWFPRQFNLPQWGLLWPWLDPVGLACLGLLGAMAVHFVRGAGRSPFQPLALAILAVPLLIARIPVLLTQGSDAITQTMTATQIGQCVALTLGAAALTALGARAVPASP</sequence>
<keyword evidence="1" id="KW-1133">Transmembrane helix</keyword>
<name>A0A366LVF8_9ACTN</name>
<feature type="transmembrane region" description="Helical" evidence="1">
    <location>
        <begin position="229"/>
        <end position="251"/>
    </location>
</feature>
<dbReference type="AlphaFoldDB" id="A0A366LVF8"/>
<organism evidence="2 3">
    <name type="scientific">Spongiactinospora rosea</name>
    <dbReference type="NCBI Taxonomy" id="2248750"/>
    <lineage>
        <taxon>Bacteria</taxon>
        <taxon>Bacillati</taxon>
        <taxon>Actinomycetota</taxon>
        <taxon>Actinomycetes</taxon>
        <taxon>Streptosporangiales</taxon>
        <taxon>Streptosporangiaceae</taxon>
        <taxon>Spongiactinospora</taxon>
    </lineage>
</organism>
<keyword evidence="1" id="KW-0472">Membrane</keyword>
<feature type="transmembrane region" description="Helical" evidence="1">
    <location>
        <begin position="194"/>
        <end position="217"/>
    </location>
</feature>
<evidence type="ECO:0000313" key="3">
    <source>
        <dbReference type="Proteomes" id="UP000253303"/>
    </source>
</evidence>
<feature type="transmembrane region" description="Helical" evidence="1">
    <location>
        <begin position="263"/>
        <end position="281"/>
    </location>
</feature>
<comment type="caution">
    <text evidence="2">The sequence shown here is derived from an EMBL/GenBank/DDBJ whole genome shotgun (WGS) entry which is preliminary data.</text>
</comment>